<protein>
    <submittedName>
        <fullName evidence="7">Helix-turn-helix domain-containing protein</fullName>
    </submittedName>
</protein>
<dbReference type="PANTHER" id="PTHR36511">
    <property type="entry name" value="MERR FAMILY BACTERIAL REGULATORY PROTEIN"/>
    <property type="match status" value="1"/>
</dbReference>
<keyword evidence="4" id="KW-0238">DNA-binding</keyword>
<dbReference type="Pfam" id="PF01381">
    <property type="entry name" value="HTH_3"/>
    <property type="match status" value="1"/>
</dbReference>
<keyword evidence="5" id="KW-0804">Transcription</keyword>
<reference evidence="7 8" key="1">
    <citation type="submission" date="2021-03" db="EMBL/GenBank/DDBJ databases">
        <title>Metabolic Capacity of the Antarctic Cyanobacterium Phormidium pseudopriestleyi that Sustains Oxygenic Photosynthesis in the Presence of Hydrogen Sulfide.</title>
        <authorList>
            <person name="Lumian J.E."/>
            <person name="Jungblut A.D."/>
            <person name="Dillon M.L."/>
            <person name="Hawes I."/>
            <person name="Doran P.T."/>
            <person name="Mackey T.J."/>
            <person name="Dick G.J."/>
            <person name="Grettenberger C.L."/>
            <person name="Sumner D.Y."/>
        </authorList>
    </citation>
    <scope>NUCLEOTIDE SEQUENCE [LARGE SCALE GENOMIC DNA]</scope>
    <source>
        <strain evidence="7 8">FRX01</strain>
    </source>
</reference>
<comment type="caution">
    <text evidence="7">The sequence shown here is derived from an EMBL/GenBank/DDBJ whole genome shotgun (WGS) entry which is preliminary data.</text>
</comment>
<dbReference type="SUPFAM" id="SSF47413">
    <property type="entry name" value="lambda repressor-like DNA-binding domains"/>
    <property type="match status" value="1"/>
</dbReference>
<dbReference type="CDD" id="cd00093">
    <property type="entry name" value="HTH_XRE"/>
    <property type="match status" value="1"/>
</dbReference>
<keyword evidence="8" id="KW-1185">Reference proteome</keyword>
<feature type="domain" description="HTH cro/C1-type" evidence="6">
    <location>
        <begin position="12"/>
        <end position="48"/>
    </location>
</feature>
<dbReference type="PANTHER" id="PTHR36511:SF4">
    <property type="entry name" value="ANTITOXIN MQSA"/>
    <property type="match status" value="1"/>
</dbReference>
<dbReference type="Proteomes" id="UP000664844">
    <property type="component" value="Unassembled WGS sequence"/>
</dbReference>
<dbReference type="InterPro" id="IPR052359">
    <property type="entry name" value="HTH-type_reg/antitoxin"/>
</dbReference>
<sequence length="111" mass="12763">MTPSTLQIPELIRALRKRLNLSQEKFAARLGVSFQTINRWEKGRTTPSPMAIKVDDLEQERAQKAELVGKSYESILDEAYRWSYWAVPKLPNGEINRNNFLVGDDLEVNAE</sequence>
<dbReference type="InterPro" id="IPR010982">
    <property type="entry name" value="Lambda_DNA-bd_dom_sf"/>
</dbReference>
<comment type="similarity">
    <text evidence="1">Belongs to the N(4)/N(6)-methyltransferase family.</text>
</comment>
<evidence type="ECO:0000256" key="2">
    <source>
        <dbReference type="ARBA" id="ARBA00022747"/>
    </source>
</evidence>
<evidence type="ECO:0000256" key="3">
    <source>
        <dbReference type="ARBA" id="ARBA00023015"/>
    </source>
</evidence>
<gene>
    <name evidence="7" type="ORF">J0895_21295</name>
</gene>
<keyword evidence="2" id="KW-0680">Restriction system</keyword>
<dbReference type="InterPro" id="IPR038333">
    <property type="entry name" value="T1MK-like_N_sf"/>
</dbReference>
<organism evidence="7 8">
    <name type="scientific">Phormidium pseudopriestleyi FRX01</name>
    <dbReference type="NCBI Taxonomy" id="1759528"/>
    <lineage>
        <taxon>Bacteria</taxon>
        <taxon>Bacillati</taxon>
        <taxon>Cyanobacteriota</taxon>
        <taxon>Cyanophyceae</taxon>
        <taxon>Oscillatoriophycideae</taxon>
        <taxon>Oscillatoriales</taxon>
        <taxon>Oscillatoriaceae</taxon>
        <taxon>Phormidium</taxon>
    </lineage>
</organism>
<evidence type="ECO:0000313" key="7">
    <source>
        <dbReference type="EMBL" id="MBO0351571.1"/>
    </source>
</evidence>
<name>A0ABS3FWT1_9CYAN</name>
<evidence type="ECO:0000259" key="6">
    <source>
        <dbReference type="PROSITE" id="PS50943"/>
    </source>
</evidence>
<dbReference type="InterPro" id="IPR001387">
    <property type="entry name" value="Cro/C1-type_HTH"/>
</dbReference>
<proteinExistence type="inferred from homology"/>
<accession>A0ABS3FWT1</accession>
<dbReference type="SMART" id="SM00530">
    <property type="entry name" value="HTH_XRE"/>
    <property type="match status" value="1"/>
</dbReference>
<dbReference type="Gene3D" id="1.10.260.40">
    <property type="entry name" value="lambda repressor-like DNA-binding domains"/>
    <property type="match status" value="1"/>
</dbReference>
<evidence type="ECO:0000256" key="5">
    <source>
        <dbReference type="ARBA" id="ARBA00023163"/>
    </source>
</evidence>
<dbReference type="EMBL" id="JAFLQW010000561">
    <property type="protein sequence ID" value="MBO0351571.1"/>
    <property type="molecule type" value="Genomic_DNA"/>
</dbReference>
<evidence type="ECO:0000256" key="1">
    <source>
        <dbReference type="ARBA" id="ARBA00006594"/>
    </source>
</evidence>
<keyword evidence="3" id="KW-0805">Transcription regulation</keyword>
<evidence type="ECO:0000313" key="8">
    <source>
        <dbReference type="Proteomes" id="UP000664844"/>
    </source>
</evidence>
<dbReference type="Gene3D" id="1.20.1260.30">
    <property type="match status" value="1"/>
</dbReference>
<evidence type="ECO:0000256" key="4">
    <source>
        <dbReference type="ARBA" id="ARBA00023125"/>
    </source>
</evidence>
<dbReference type="PROSITE" id="PS50943">
    <property type="entry name" value="HTH_CROC1"/>
    <property type="match status" value="1"/>
</dbReference>
<dbReference type="RefSeq" id="WP_207090007.1">
    <property type="nucleotide sequence ID" value="NZ_JAFLQW010000561.1"/>
</dbReference>